<dbReference type="Proteomes" id="UP000253919">
    <property type="component" value="Unassembled WGS sequence"/>
</dbReference>
<name>A0A369QLV7_9BACT</name>
<keyword evidence="2" id="KW-1185">Reference proteome</keyword>
<proteinExistence type="predicted"/>
<accession>A0A369QLV7</accession>
<organism evidence="1 2">
    <name type="scientific">Adhaeribacter pallidiroseus</name>
    <dbReference type="NCBI Taxonomy" id="2072847"/>
    <lineage>
        <taxon>Bacteria</taxon>
        <taxon>Pseudomonadati</taxon>
        <taxon>Bacteroidota</taxon>
        <taxon>Cytophagia</taxon>
        <taxon>Cytophagales</taxon>
        <taxon>Hymenobacteraceae</taxon>
        <taxon>Adhaeribacter</taxon>
    </lineage>
</organism>
<dbReference type="EMBL" id="QASA01000001">
    <property type="protein sequence ID" value="RDC64635.1"/>
    <property type="molecule type" value="Genomic_DNA"/>
</dbReference>
<sequence length="205" mass="23005">MSNIIKQILILTFMKTTLIENQHSNTLLEELRQTAIEAFEKKALDSISLSSALRLTRRDDPSKPNPLSQDEILDLESRIKYLKGRIESASTYDLPNGKVPAAGTCRTIDLDENDLSDINIIYKPDKDRSPVIFNATPLLHAIVEETSPEEVAQAIDQSMEFMIGYLGYTGWHMNDNIAGIYATLRKVRNSIIAGYANCVLTPYID</sequence>
<comment type="caution">
    <text evidence="1">The sequence shown here is derived from an EMBL/GenBank/DDBJ whole genome shotgun (WGS) entry which is preliminary data.</text>
</comment>
<dbReference type="AlphaFoldDB" id="A0A369QLV7"/>
<gene>
    <name evidence="1" type="ORF">AHMF7616_03251</name>
</gene>
<evidence type="ECO:0000313" key="1">
    <source>
        <dbReference type="EMBL" id="RDC64635.1"/>
    </source>
</evidence>
<protein>
    <submittedName>
        <fullName evidence="1">Uncharacterized protein</fullName>
    </submittedName>
</protein>
<evidence type="ECO:0000313" key="2">
    <source>
        <dbReference type="Proteomes" id="UP000253919"/>
    </source>
</evidence>
<reference evidence="1 2" key="1">
    <citation type="submission" date="2018-04" db="EMBL/GenBank/DDBJ databases">
        <title>Adhaeribacter sp. HMF7616 genome sequencing and assembly.</title>
        <authorList>
            <person name="Kang H."/>
            <person name="Kang J."/>
            <person name="Cha I."/>
            <person name="Kim H."/>
            <person name="Joh K."/>
        </authorList>
    </citation>
    <scope>NUCLEOTIDE SEQUENCE [LARGE SCALE GENOMIC DNA]</scope>
    <source>
        <strain evidence="1 2">HMF7616</strain>
    </source>
</reference>